<evidence type="ECO:0000313" key="2">
    <source>
        <dbReference type="EMBL" id="SCL82277.1"/>
    </source>
</evidence>
<proteinExistence type="predicted"/>
<dbReference type="NCBIfam" id="TIGR01599">
    <property type="entry name" value="PYST-A"/>
    <property type="match status" value="1"/>
</dbReference>
<name>A0A077TGD5_PLACU</name>
<reference evidence="3" key="3">
    <citation type="submission" date="2019-05" db="EMBL/GenBank/DDBJ databases">
        <authorList>
            <consortium name="Pathogen Informatics"/>
        </authorList>
    </citation>
    <scope>NUCLEOTIDE SEQUENCE</scope>
    <source>
        <strain evidence="2">AJ</strain>
        <strain evidence="3">AS</strain>
    </source>
</reference>
<sequence>MDKFYIKAVLFLLNLFAYMNNNALASERSPKKKGICSLFKKASNKNIDATSPNNISNQIDEPSDPLVCTNPDEIEQVEKLMAEAIEKLQEHAIHSNDYELYHPYDEDTNVYCKKHKHLTVQKVDTKAHNIDKYDDVVDYLFTLDNVKHYGYLDVKGQIAREYNPNLVMIHHRYIDLLNGFKGYFYAIAGKYQISEDTTVIAITSANINDHNEHDQNFYRNHIVESANSFETEVNSDKCIRKGLLNKMYINLSGYIIKKKSQYIQVTSIHSMEMDTHNAPENTDKAFTSDRIVIMVDVKLKFSRK</sequence>
<dbReference type="KEGG" id="pcb:PCHAS_0900055"/>
<protein>
    <submittedName>
        <fullName evidence="3">Fam-a protein</fullName>
    </submittedName>
</protein>
<feature type="signal peptide" evidence="1">
    <location>
        <begin position="1"/>
        <end position="25"/>
    </location>
</feature>
<dbReference type="EMBL" id="LK022886">
    <property type="protein sequence ID" value="VTZ68606.1"/>
    <property type="molecule type" value="Genomic_DNA"/>
</dbReference>
<keyword evidence="1" id="KW-0732">Signal</keyword>
<evidence type="ECO:0000256" key="1">
    <source>
        <dbReference type="SAM" id="SignalP"/>
    </source>
</evidence>
<dbReference type="Proteomes" id="UP000507163">
    <property type="component" value="Unassembled WGS sequence"/>
</dbReference>
<reference evidence="3" key="2">
    <citation type="submission" date="2014-05" db="EMBL/GenBank/DDBJ databases">
        <authorList>
            <person name="Aslett M.A."/>
            <person name="De Silva N."/>
        </authorList>
    </citation>
    <scope>NUCLEOTIDE SEQUENCE</scope>
    <source>
        <strain evidence="3">AS</strain>
    </source>
</reference>
<feature type="chain" id="PRO_5014011568" evidence="1">
    <location>
        <begin position="26"/>
        <end position="304"/>
    </location>
</feature>
<dbReference type="OrthoDB" id="372233at2759"/>
<evidence type="ECO:0000313" key="3">
    <source>
        <dbReference type="EMBL" id="VTZ68606.1"/>
    </source>
</evidence>
<evidence type="ECO:0000313" key="4">
    <source>
        <dbReference type="Proteomes" id="UP000071118"/>
    </source>
</evidence>
<gene>
    <name evidence="2" type="ORF">PCHAJ_000487500</name>
    <name evidence="3" type="ORF">PCHAS_0900055</name>
</gene>
<dbReference type="VEuPathDB" id="PlasmoDB:PCHAS_0900055"/>
<organism evidence="3 4">
    <name type="scientific">Plasmodium chabaudi chabaudi</name>
    <dbReference type="NCBI Taxonomy" id="31271"/>
    <lineage>
        <taxon>Eukaryota</taxon>
        <taxon>Sar</taxon>
        <taxon>Alveolata</taxon>
        <taxon>Apicomplexa</taxon>
        <taxon>Aconoidasida</taxon>
        <taxon>Haemosporida</taxon>
        <taxon>Plasmodiidae</taxon>
        <taxon>Plasmodium</taxon>
        <taxon>Plasmodium (Vinckeia)</taxon>
    </lineage>
</organism>
<dbReference type="SUPFAM" id="SSF55961">
    <property type="entry name" value="Bet v1-like"/>
    <property type="match status" value="1"/>
</dbReference>
<dbReference type="GeneID" id="3498046"/>
<dbReference type="Proteomes" id="UP000071118">
    <property type="component" value="Chromosome 9"/>
</dbReference>
<dbReference type="InterPro" id="IPR006486">
    <property type="entry name" value="PYST_A"/>
</dbReference>
<dbReference type="EMBL" id="FMIL01000022">
    <property type="protein sequence ID" value="SCL82277.1"/>
    <property type="molecule type" value="Genomic_DNA"/>
</dbReference>
<reference evidence="3 4" key="1">
    <citation type="journal article" date="2014" name="BMC Biol.">
        <title>A comprehensive evaluation of rodent malaria parasite genomes and gene expression.</title>
        <authorList>
            <person name="Otto T.D."/>
            <person name="Bohme U."/>
            <person name="Jackson A.P."/>
            <person name="Hunt M."/>
            <person name="Franke-Fayard B."/>
            <person name="Hoeijmakers W.A."/>
            <person name="Religa A.A."/>
            <person name="Robertson L."/>
            <person name="Sanders M."/>
            <person name="Ogun S.A."/>
            <person name="Cunningham D."/>
            <person name="Erhart A."/>
            <person name="Billker O."/>
            <person name="Khan S.M."/>
            <person name="Stunnenberg H.G."/>
            <person name="Langhorne J."/>
            <person name="Holder A.A."/>
            <person name="Waters A.P."/>
            <person name="Newbold C.I."/>
            <person name="Pain A."/>
            <person name="Berriman M."/>
            <person name="Janse C.J."/>
        </authorList>
    </citation>
    <scope>NUCLEOTIDE SEQUENCE [LARGE SCALE GENOMIC DNA]</scope>
    <source>
        <strain evidence="3 4">AS</strain>
    </source>
</reference>
<keyword evidence="4" id="KW-1185">Reference proteome</keyword>
<accession>A0A077TGD5</accession>
<dbReference type="RefSeq" id="XP_016652883.1">
    <property type="nucleotide sequence ID" value="XM_016798500.1"/>
</dbReference>
<dbReference type="AlphaFoldDB" id="A0A077TGD5"/>